<name>A0A926N5A2_9BACL</name>
<evidence type="ECO:0000313" key="2">
    <source>
        <dbReference type="Proteomes" id="UP000661691"/>
    </source>
</evidence>
<sequence>MIWGLNTIIALRTPLSYEILAIPKYTALASAETVVISSDCKYSLIEMESREYVQQEGSPNTTPLLVSHADKEPTIWSTRHTNSADFFYVNLFVHIELQKITMNNLYSLRPSITTLICELL</sequence>
<dbReference type="EMBL" id="JACXAH010000005">
    <property type="protein sequence ID" value="MBD1371584.1"/>
    <property type="molecule type" value="Genomic_DNA"/>
</dbReference>
<organism evidence="1 2">
    <name type="scientific">Polycladospora coralii</name>
    <dbReference type="NCBI Taxonomy" id="2771432"/>
    <lineage>
        <taxon>Bacteria</taxon>
        <taxon>Bacillati</taxon>
        <taxon>Bacillota</taxon>
        <taxon>Bacilli</taxon>
        <taxon>Bacillales</taxon>
        <taxon>Thermoactinomycetaceae</taxon>
        <taxon>Polycladospora</taxon>
    </lineage>
</organism>
<dbReference type="Proteomes" id="UP000661691">
    <property type="component" value="Unassembled WGS sequence"/>
</dbReference>
<reference evidence="1" key="1">
    <citation type="submission" date="2020-09" db="EMBL/GenBank/DDBJ databases">
        <title>A novel bacterium of genus Hazenella, isolated from South China Sea.</title>
        <authorList>
            <person name="Huang H."/>
            <person name="Mo K."/>
            <person name="Hu Y."/>
        </authorList>
    </citation>
    <scope>NUCLEOTIDE SEQUENCE</scope>
    <source>
        <strain evidence="1">IB182357</strain>
    </source>
</reference>
<dbReference type="RefSeq" id="WP_191141635.1">
    <property type="nucleotide sequence ID" value="NZ_JACXAH010000005.1"/>
</dbReference>
<proteinExistence type="predicted"/>
<gene>
    <name evidence="1" type="ORF">IC620_04335</name>
</gene>
<accession>A0A926N5A2</accession>
<evidence type="ECO:0000313" key="1">
    <source>
        <dbReference type="EMBL" id="MBD1371584.1"/>
    </source>
</evidence>
<protein>
    <submittedName>
        <fullName evidence="1">Uncharacterized protein</fullName>
    </submittedName>
</protein>
<comment type="caution">
    <text evidence="1">The sequence shown here is derived from an EMBL/GenBank/DDBJ whole genome shotgun (WGS) entry which is preliminary data.</text>
</comment>
<keyword evidence="2" id="KW-1185">Reference proteome</keyword>
<dbReference type="AlphaFoldDB" id="A0A926N5A2"/>